<sequence>MTLQPDSSQNLVVILDNVNHTYLRDEGIDIGYFSALQSHVGLSKSILASTVVVSGNYNMVVNAMHPDYDQRSEVNRPALPFDERFYSG</sequence>
<accession>A0AA49GKU7</accession>
<proteinExistence type="predicted"/>
<dbReference type="EMBL" id="CP120682">
    <property type="protein sequence ID" value="WKN35616.1"/>
    <property type="molecule type" value="Genomic_DNA"/>
</dbReference>
<dbReference type="AlphaFoldDB" id="A0AA49GKU7"/>
<protein>
    <submittedName>
        <fullName evidence="1">Uncharacterized protein</fullName>
    </submittedName>
</protein>
<organism evidence="1">
    <name type="scientific">Roseihalotalea indica</name>
    <dbReference type="NCBI Taxonomy" id="2867963"/>
    <lineage>
        <taxon>Bacteria</taxon>
        <taxon>Pseudomonadati</taxon>
        <taxon>Bacteroidota</taxon>
        <taxon>Cytophagia</taxon>
        <taxon>Cytophagales</taxon>
        <taxon>Catalimonadaceae</taxon>
        <taxon>Roseihalotalea</taxon>
    </lineage>
</organism>
<gene>
    <name evidence="1" type="ORF">K4G66_24915</name>
</gene>
<reference evidence="1" key="2">
    <citation type="journal article" date="2024" name="Antonie Van Leeuwenhoek">
        <title>Roseihalotalea indica gen. nov., sp. nov., a halophilic Bacteroidetes from mesopelagic Southwest Indian Ocean with higher carbohydrate metabolic potential.</title>
        <authorList>
            <person name="Chen B."/>
            <person name="Zhang M."/>
            <person name="Lin D."/>
            <person name="Ye J."/>
            <person name="Tang K."/>
        </authorList>
    </citation>
    <scope>NUCLEOTIDE SEQUENCE</scope>
    <source>
        <strain evidence="1">TK19036</strain>
    </source>
</reference>
<name>A0AA49GKU7_9BACT</name>
<evidence type="ECO:0000313" key="1">
    <source>
        <dbReference type="EMBL" id="WKN35616.1"/>
    </source>
</evidence>
<reference evidence="1" key="1">
    <citation type="journal article" date="2023" name="Comput. Struct. Biotechnol. J.">
        <title>Discovery of a novel marine Bacteroidetes with a rich repertoire of carbohydrate-active enzymes.</title>
        <authorList>
            <person name="Chen B."/>
            <person name="Liu G."/>
            <person name="Chen Q."/>
            <person name="Wang H."/>
            <person name="Liu L."/>
            <person name="Tang K."/>
        </authorList>
    </citation>
    <scope>NUCLEOTIDE SEQUENCE</scope>
    <source>
        <strain evidence="1">TK19036</strain>
    </source>
</reference>